<dbReference type="GO" id="GO:0008270">
    <property type="term" value="F:zinc ion binding"/>
    <property type="evidence" value="ECO:0007669"/>
    <property type="project" value="UniProtKB-KW"/>
</dbReference>
<feature type="chain" id="PRO_5007831593" description="GRF-type domain-containing protein" evidence="4">
    <location>
        <begin position="19"/>
        <end position="66"/>
    </location>
</feature>
<keyword evidence="1" id="KW-0479">Metal-binding</keyword>
<evidence type="ECO:0000256" key="1">
    <source>
        <dbReference type="ARBA" id="ARBA00022723"/>
    </source>
</evidence>
<evidence type="ECO:0000256" key="4">
    <source>
        <dbReference type="SAM" id="SignalP"/>
    </source>
</evidence>
<evidence type="ECO:0000313" key="6">
    <source>
        <dbReference type="EMBL" id="KZN08933.1"/>
    </source>
</evidence>
<keyword evidence="2" id="KW-0863">Zinc-finger</keyword>
<evidence type="ECO:0000256" key="3">
    <source>
        <dbReference type="ARBA" id="ARBA00022833"/>
    </source>
</evidence>
<dbReference type="Gramene" id="KZN08933">
    <property type="protein sequence ID" value="KZN08933"/>
    <property type="gene ID" value="DCAR_001589"/>
</dbReference>
<dbReference type="PANTHER" id="PTHR33248">
    <property type="entry name" value="ZINC ION-BINDING PROTEIN"/>
    <property type="match status" value="1"/>
</dbReference>
<evidence type="ECO:0000256" key="2">
    <source>
        <dbReference type="ARBA" id="ARBA00022771"/>
    </source>
</evidence>
<dbReference type="AlphaFoldDB" id="A0A162B1W9"/>
<gene>
    <name evidence="6" type="ORF">DCAR_001589</name>
</gene>
<sequence>MALLGCSVWIAMAGSSTGSIGSIGSMNICDCGKRAAMYTSWSLKNPGRRFFTCSEKSVSILLYLRC</sequence>
<protein>
    <recommendedName>
        <fullName evidence="5">GRF-type domain-containing protein</fullName>
    </recommendedName>
</protein>
<organism evidence="6">
    <name type="scientific">Daucus carota subsp. sativus</name>
    <name type="common">Carrot</name>
    <dbReference type="NCBI Taxonomy" id="79200"/>
    <lineage>
        <taxon>Eukaryota</taxon>
        <taxon>Viridiplantae</taxon>
        <taxon>Streptophyta</taxon>
        <taxon>Embryophyta</taxon>
        <taxon>Tracheophyta</taxon>
        <taxon>Spermatophyta</taxon>
        <taxon>Magnoliopsida</taxon>
        <taxon>eudicotyledons</taxon>
        <taxon>Gunneridae</taxon>
        <taxon>Pentapetalae</taxon>
        <taxon>asterids</taxon>
        <taxon>campanulids</taxon>
        <taxon>Apiales</taxon>
        <taxon>Apiaceae</taxon>
        <taxon>Apioideae</taxon>
        <taxon>Scandiceae</taxon>
        <taxon>Daucinae</taxon>
        <taxon>Daucus</taxon>
        <taxon>Daucus sect. Daucus</taxon>
    </lineage>
</organism>
<comment type="caution">
    <text evidence="6">The sequence shown here is derived from an EMBL/GenBank/DDBJ whole genome shotgun (WGS) entry which is preliminary data.</text>
</comment>
<feature type="signal peptide" evidence="4">
    <location>
        <begin position="1"/>
        <end position="18"/>
    </location>
</feature>
<reference evidence="6" key="1">
    <citation type="journal article" date="2016" name="Nat. Genet.">
        <title>A high-quality carrot genome assembly provides new insights into carotenoid accumulation and asterid genome evolution.</title>
        <authorList>
            <person name="Iorizzo M."/>
            <person name="Ellison S."/>
            <person name="Senalik D."/>
            <person name="Zeng P."/>
            <person name="Satapoomin P."/>
            <person name="Huang J."/>
            <person name="Bowman M."/>
            <person name="Iovene M."/>
            <person name="Sanseverino W."/>
            <person name="Cavagnaro P."/>
            <person name="Yildiz M."/>
            <person name="Macko-Podgorni A."/>
            <person name="Moranska E."/>
            <person name="Grzebelus E."/>
            <person name="Grzebelus D."/>
            <person name="Ashrafi H."/>
            <person name="Zheng Z."/>
            <person name="Cheng S."/>
            <person name="Spooner D."/>
            <person name="Van Deynze A."/>
            <person name="Simon P."/>
        </authorList>
    </citation>
    <scope>NUCLEOTIDE SEQUENCE [LARGE SCALE GENOMIC DNA]</scope>
    <source>
        <tissue evidence="6">Leaf</tissue>
    </source>
</reference>
<evidence type="ECO:0000259" key="5">
    <source>
        <dbReference type="Pfam" id="PF06839"/>
    </source>
</evidence>
<keyword evidence="4" id="KW-0732">Signal</keyword>
<proteinExistence type="predicted"/>
<dbReference type="EMBL" id="LNRQ01000001">
    <property type="protein sequence ID" value="KZN08933.1"/>
    <property type="molecule type" value="Genomic_DNA"/>
</dbReference>
<name>A0A162B1W9_DAUCS</name>
<keyword evidence="3" id="KW-0862">Zinc</keyword>
<dbReference type="InterPro" id="IPR010666">
    <property type="entry name" value="Znf_GRF"/>
</dbReference>
<dbReference type="Pfam" id="PF06839">
    <property type="entry name" value="Zn_ribbon_GRF"/>
    <property type="match status" value="1"/>
</dbReference>
<feature type="domain" description="GRF-type" evidence="5">
    <location>
        <begin position="28"/>
        <end position="56"/>
    </location>
</feature>
<accession>A0A162B1W9</accession>